<feature type="compositionally biased region" description="Low complexity" evidence="4">
    <location>
        <begin position="118"/>
        <end position="133"/>
    </location>
</feature>
<dbReference type="VEuPathDB" id="FungiDB:CNAG_04819"/>
<dbReference type="Proteomes" id="UP000010091">
    <property type="component" value="Chromosome 10"/>
</dbReference>
<dbReference type="CDD" id="cd12148">
    <property type="entry name" value="fungal_TF_MHR"/>
    <property type="match status" value="1"/>
</dbReference>
<evidence type="ECO:0000256" key="2">
    <source>
        <dbReference type="ARBA" id="ARBA00022723"/>
    </source>
</evidence>
<name>J9VVI7_CRYN9</name>
<dbReference type="GO" id="GO:0006351">
    <property type="term" value="P:DNA-templated transcription"/>
    <property type="evidence" value="ECO:0007669"/>
    <property type="project" value="InterPro"/>
</dbReference>
<dbReference type="GO" id="GO:0008270">
    <property type="term" value="F:zinc ion binding"/>
    <property type="evidence" value="ECO:0007669"/>
    <property type="project" value="InterPro"/>
</dbReference>
<dbReference type="GO" id="GO:0005634">
    <property type="term" value="C:nucleus"/>
    <property type="evidence" value="ECO:0007669"/>
    <property type="project" value="UniProtKB-SubCell"/>
</dbReference>
<evidence type="ECO:0000256" key="4">
    <source>
        <dbReference type="SAM" id="MobiDB-lite"/>
    </source>
</evidence>
<dbReference type="InterPro" id="IPR001138">
    <property type="entry name" value="Zn2Cys6_DnaBD"/>
</dbReference>
<dbReference type="Pfam" id="PF00172">
    <property type="entry name" value="Zn_clus"/>
    <property type="match status" value="1"/>
</dbReference>
<dbReference type="Pfam" id="PF04082">
    <property type="entry name" value="Fungal_trans"/>
    <property type="match status" value="1"/>
</dbReference>
<protein>
    <recommendedName>
        <fullName evidence="5">Zn(2)-C6 fungal-type domain-containing protein</fullName>
    </recommendedName>
</protein>
<keyword evidence="3" id="KW-0539">Nucleus</keyword>
<feature type="region of interest" description="Disordered" evidence="4">
    <location>
        <begin position="80"/>
        <end position="99"/>
    </location>
</feature>
<dbReference type="EMBL" id="CP003829">
    <property type="protein sequence ID" value="AFR97396.2"/>
    <property type="molecule type" value="Genomic_DNA"/>
</dbReference>
<dbReference type="PANTHER" id="PTHR31001:SF89">
    <property type="entry name" value="ZN(2)-C6 FUNGAL-TYPE DOMAIN-CONTAINING PROTEIN"/>
    <property type="match status" value="1"/>
</dbReference>
<dbReference type="SUPFAM" id="SSF57701">
    <property type="entry name" value="Zn2/Cys6 DNA-binding domain"/>
    <property type="match status" value="1"/>
</dbReference>
<dbReference type="PANTHER" id="PTHR31001">
    <property type="entry name" value="UNCHARACTERIZED TRANSCRIPTIONAL REGULATORY PROTEIN"/>
    <property type="match status" value="1"/>
</dbReference>
<feature type="compositionally biased region" description="Basic and acidic residues" evidence="4">
    <location>
        <begin position="80"/>
        <end position="91"/>
    </location>
</feature>
<dbReference type="InterPro" id="IPR050613">
    <property type="entry name" value="Sec_Metabolite_Reg"/>
</dbReference>
<dbReference type="GO" id="GO:0003677">
    <property type="term" value="F:DNA binding"/>
    <property type="evidence" value="ECO:0007669"/>
    <property type="project" value="InterPro"/>
</dbReference>
<dbReference type="AlphaFoldDB" id="J9VVI7"/>
<keyword evidence="7" id="KW-1185">Reference proteome</keyword>
<sequence length="642" mass="72789">MHGPRKRSISTALPTPTDSVDHDLCIPPKRRSRPIVVCLRCKQQKLKCDLKKPCGACKRAFQGDGCVYNPFPSEIIREQIKRQEIGDRRDGSSGNESPNVLENRVKQLEKQVSDLLAQSSHSQSPSIESHSSPNATADDCWRSLLSSLPPLPGCEEFLENFSQFDIMFGTTHMPSFRRRALDVLSRLPDRVEIREGPLLCSVFAALAIGTRYAKKVPGKIEIPPETQHADFDDLYNRIMLFIEGKFGTNHICLDYVHALHLQVIRYLYDKGTSVAQLWIWMGKVLNAALYLQLEKEPTKLDPKVDDPFEAEMRRREWWQIVISDSLLANNLGMKSMVSSIETTVRLPGNMPDDSLDGSSPSFSVGVIPERSFISAKIRLIPTLSKINELRRKYNNEPPAVKLDECLRELDNYTDSLEAHLRVDRVPEVNEPPWIYPQACVVSMGADYHALQLLRPIMRSECPGIRTYASVNALLRARNLIITSKSYINHLLFRWSDGNALNLWTFGVKVFNSGVVMAFSLLSSNDAEHEYTMPRDERLGHLDTAIGALGIMTSEKVGDGLNLRALQGLRALRARAVTEDQHQDQVEEAVTDPYTERDVTMPDRPGRVVEQETREGGVDNQDWIFPPDLNWSDWESFESMFWQ</sequence>
<dbReference type="OrthoDB" id="4934715at2759"/>
<dbReference type="PROSITE" id="PS00463">
    <property type="entry name" value="ZN2_CY6_FUNGAL_1"/>
    <property type="match status" value="1"/>
</dbReference>
<accession>J9VVI7</accession>
<dbReference type="PROSITE" id="PS50048">
    <property type="entry name" value="ZN2_CY6_FUNGAL_2"/>
    <property type="match status" value="1"/>
</dbReference>
<dbReference type="HOGENOM" id="CLU_447595_0_0_1"/>
<keyword evidence="2" id="KW-0479">Metal-binding</keyword>
<comment type="subcellular location">
    <subcellularLocation>
        <location evidence="1">Nucleus</location>
    </subcellularLocation>
</comment>
<evidence type="ECO:0000256" key="3">
    <source>
        <dbReference type="ARBA" id="ARBA00023242"/>
    </source>
</evidence>
<proteinExistence type="predicted"/>
<feature type="domain" description="Zn(2)-C6 fungal-type" evidence="5">
    <location>
        <begin position="37"/>
        <end position="68"/>
    </location>
</feature>
<dbReference type="CDD" id="cd00067">
    <property type="entry name" value="GAL4"/>
    <property type="match status" value="1"/>
</dbReference>
<dbReference type="RefSeq" id="XP_012051945.1">
    <property type="nucleotide sequence ID" value="XM_012196555.1"/>
</dbReference>
<gene>
    <name evidence="6" type="ORF">CNAG_04819</name>
</gene>
<organism evidence="6 7">
    <name type="scientific">Cryptococcus neoformans (strain H99 / ATCC 208821 / CBS 10515 / FGSC 9487)</name>
    <name type="common">Cryptococcus neoformans var. grubii serotype A</name>
    <dbReference type="NCBI Taxonomy" id="235443"/>
    <lineage>
        <taxon>Eukaryota</taxon>
        <taxon>Fungi</taxon>
        <taxon>Dikarya</taxon>
        <taxon>Basidiomycota</taxon>
        <taxon>Agaricomycotina</taxon>
        <taxon>Tremellomycetes</taxon>
        <taxon>Tremellales</taxon>
        <taxon>Cryptococcaceae</taxon>
        <taxon>Cryptococcus</taxon>
        <taxon>Cryptococcus neoformans species complex</taxon>
    </lineage>
</organism>
<evidence type="ECO:0000313" key="6">
    <source>
        <dbReference type="EMBL" id="AFR97396.2"/>
    </source>
</evidence>
<dbReference type="SMART" id="SM00906">
    <property type="entry name" value="Fungal_trans"/>
    <property type="match status" value="1"/>
</dbReference>
<evidence type="ECO:0000259" key="5">
    <source>
        <dbReference type="PROSITE" id="PS50048"/>
    </source>
</evidence>
<evidence type="ECO:0000313" key="7">
    <source>
        <dbReference type="Proteomes" id="UP000010091"/>
    </source>
</evidence>
<dbReference type="KEGG" id="cng:CNAG_04819"/>
<dbReference type="SMART" id="SM00066">
    <property type="entry name" value="GAL4"/>
    <property type="match status" value="1"/>
</dbReference>
<dbReference type="InterPro" id="IPR036864">
    <property type="entry name" value="Zn2-C6_fun-type_DNA-bd_sf"/>
</dbReference>
<dbReference type="GO" id="GO:0000981">
    <property type="term" value="F:DNA-binding transcription factor activity, RNA polymerase II-specific"/>
    <property type="evidence" value="ECO:0007669"/>
    <property type="project" value="InterPro"/>
</dbReference>
<dbReference type="InterPro" id="IPR007219">
    <property type="entry name" value="XnlR_reg_dom"/>
</dbReference>
<feature type="region of interest" description="Disordered" evidence="4">
    <location>
        <begin position="114"/>
        <end position="134"/>
    </location>
</feature>
<dbReference type="Gene3D" id="4.10.240.10">
    <property type="entry name" value="Zn(2)-C6 fungal-type DNA-binding domain"/>
    <property type="match status" value="1"/>
</dbReference>
<dbReference type="GeneID" id="23888196"/>
<reference evidence="6 7" key="1">
    <citation type="journal article" date="2014" name="PLoS Genet.">
        <title>Analysis of the genome and transcriptome of Cryptococcus neoformans var. grubii reveals complex RNA expression and microevolution leading to virulence attenuation.</title>
        <authorList>
            <person name="Janbon G."/>
            <person name="Ormerod K.L."/>
            <person name="Paulet D."/>
            <person name="Byrnes E.J.III."/>
            <person name="Yadav V."/>
            <person name="Chatterjee G."/>
            <person name="Mullapudi N."/>
            <person name="Hon C.C."/>
            <person name="Billmyre R.B."/>
            <person name="Brunel F."/>
            <person name="Bahn Y.S."/>
            <person name="Chen W."/>
            <person name="Chen Y."/>
            <person name="Chow E.W."/>
            <person name="Coppee J.Y."/>
            <person name="Floyd-Averette A."/>
            <person name="Gaillardin C."/>
            <person name="Gerik K.J."/>
            <person name="Goldberg J."/>
            <person name="Gonzalez-Hilarion S."/>
            <person name="Gujja S."/>
            <person name="Hamlin J.L."/>
            <person name="Hsueh Y.P."/>
            <person name="Ianiri G."/>
            <person name="Jones S."/>
            <person name="Kodira C.D."/>
            <person name="Kozubowski L."/>
            <person name="Lam W."/>
            <person name="Marra M."/>
            <person name="Mesner L.D."/>
            <person name="Mieczkowski P.A."/>
            <person name="Moyrand F."/>
            <person name="Nielsen K."/>
            <person name="Proux C."/>
            <person name="Rossignol T."/>
            <person name="Schein J.E."/>
            <person name="Sun S."/>
            <person name="Wollschlaeger C."/>
            <person name="Wood I.A."/>
            <person name="Zeng Q."/>
            <person name="Neuveglise C."/>
            <person name="Newlon C.S."/>
            <person name="Perfect J.R."/>
            <person name="Lodge J.K."/>
            <person name="Idnurm A."/>
            <person name="Stajich J.E."/>
            <person name="Kronstad J.W."/>
            <person name="Sanyal K."/>
            <person name="Heitman J."/>
            <person name="Fraser J.A."/>
            <person name="Cuomo C.A."/>
            <person name="Dietrich F.S."/>
        </authorList>
    </citation>
    <scope>NUCLEOTIDE SEQUENCE [LARGE SCALE GENOMIC DNA]</scope>
    <source>
        <strain evidence="7">H99 / ATCC 208821 / CBS 10515 / FGSC 9487</strain>
    </source>
</reference>
<evidence type="ECO:0000256" key="1">
    <source>
        <dbReference type="ARBA" id="ARBA00004123"/>
    </source>
</evidence>